<gene>
    <name evidence="4" type="ORF">PSNMU_V1.4_AUG-EV-PASAV3_0086620</name>
</gene>
<dbReference type="OrthoDB" id="37635at2759"/>
<evidence type="ECO:0000313" key="4">
    <source>
        <dbReference type="EMBL" id="VEU41729.1"/>
    </source>
</evidence>
<protein>
    <recommendedName>
        <fullName evidence="3">PKD domain-containing protein</fullName>
    </recommendedName>
</protein>
<dbReference type="InterPro" id="IPR000601">
    <property type="entry name" value="PKD_dom"/>
</dbReference>
<feature type="region of interest" description="Disordered" evidence="1">
    <location>
        <begin position="763"/>
        <end position="798"/>
    </location>
</feature>
<accession>A0A448ZI54</accession>
<dbReference type="SUPFAM" id="SSF50952">
    <property type="entry name" value="Soluble quinoprotein glucose dehydrogenase"/>
    <property type="match status" value="1"/>
</dbReference>
<dbReference type="PANTHER" id="PTHR19328">
    <property type="entry name" value="HEDGEHOG-INTERACTING PROTEIN"/>
    <property type="match status" value="1"/>
</dbReference>
<organism evidence="4 5">
    <name type="scientific">Pseudo-nitzschia multistriata</name>
    <dbReference type="NCBI Taxonomy" id="183589"/>
    <lineage>
        <taxon>Eukaryota</taxon>
        <taxon>Sar</taxon>
        <taxon>Stramenopiles</taxon>
        <taxon>Ochrophyta</taxon>
        <taxon>Bacillariophyta</taxon>
        <taxon>Bacillariophyceae</taxon>
        <taxon>Bacillariophycidae</taxon>
        <taxon>Bacillariales</taxon>
        <taxon>Bacillariaceae</taxon>
        <taxon>Pseudo-nitzschia</taxon>
    </lineage>
</organism>
<feature type="chain" id="PRO_5019408378" description="PKD domain-containing protein" evidence="2">
    <location>
        <begin position="29"/>
        <end position="869"/>
    </location>
</feature>
<feature type="compositionally biased region" description="Polar residues" evidence="1">
    <location>
        <begin position="773"/>
        <end position="794"/>
    </location>
</feature>
<name>A0A448ZI54_9STRA</name>
<keyword evidence="2" id="KW-0732">Signal</keyword>
<dbReference type="InterPro" id="IPR035986">
    <property type="entry name" value="PKD_dom_sf"/>
</dbReference>
<evidence type="ECO:0000259" key="3">
    <source>
        <dbReference type="PROSITE" id="PS50093"/>
    </source>
</evidence>
<proteinExistence type="predicted"/>
<dbReference type="SUPFAM" id="SSF49299">
    <property type="entry name" value="PKD domain"/>
    <property type="match status" value="1"/>
</dbReference>
<dbReference type="InterPro" id="IPR011041">
    <property type="entry name" value="Quinoprot_gluc/sorb_DH_b-prop"/>
</dbReference>
<dbReference type="Gene3D" id="2.60.40.10">
    <property type="entry name" value="Immunoglobulins"/>
    <property type="match status" value="1"/>
</dbReference>
<dbReference type="SMART" id="SM00089">
    <property type="entry name" value="PKD"/>
    <property type="match status" value="1"/>
</dbReference>
<evidence type="ECO:0000256" key="1">
    <source>
        <dbReference type="SAM" id="MobiDB-lite"/>
    </source>
</evidence>
<feature type="domain" description="PKD" evidence="3">
    <location>
        <begin position="464"/>
        <end position="545"/>
    </location>
</feature>
<dbReference type="InterPro" id="IPR022409">
    <property type="entry name" value="PKD/Chitinase_dom"/>
</dbReference>
<dbReference type="AlphaFoldDB" id="A0A448ZI54"/>
<sequence length="869" mass="96332">MGTFPAATMLKQLCLVVALLWPLSMVASRGTLHEEGFIEELVASQRAFTGAFIPNLQGPDTLPPMLLLSMKRGLVHVMRNPDESMETEQILDLEHQLCTNGERGFQSIVPHPNFAENHWLYIFYTAYSDECLEDEVFGPRNRLSRMLMDPKTLRIRNETEEVLMEGAPTHYFFHNGGAIKFGNDGKIYVTTGDGGGDGAGTSQDMTNLHGAILRLNDDGSVPTDNPFTFQGGYNGVPCGQTGGVLPPDAPSDAVCSEIFSYGFRNPFRIVMDPHETEKTRFFVNDVGGSKWEEISEAGTDFAGKNYGWPRYEGPCKFDKTEDCPLFDPSSAVANRDSFQNPFYYYGHVSDREGGCIAGGAFVPEGIWPAKYKYVYADFIFHSIFNLVEDADVECQTCIPPIPKYKNETLYTSEKREDQHANYARIVDIFFGPYKDTQALYVFKMGNGNNVWRIRYTGSDNIPPVAKIEIDGSTTVDVGEIVAFDGRLSFDPEELGLEYEWDFGDDSFSREPNPIHAYTEPGQYTVRLGVTDSAEHTQTTSVDIVVGTPPALHITSPLEGADFFVGEILLLSGTATDADGNLLEDSQISWEVRKHHADHWHPFLDEKAGNDIDLFPAPEPEDYLAATNSYLEVIMYATDANGLVSTTSRNIYPRIVELCIDSEPQGLEVYVDEYPVVTPLRITSWVNHNLRLRTPINQELNGTNIQRTFTSWSDGVVSDDREIRLLPKENTGLVASFCVQGDDTCIAEAQTRVSGNLLVARCPTTPPTPEPTMADTQSPTAKPTASSTDKQTSFPTEEEVDWPLDEDVVRIDDQDSEPGMKDPMSDRDQILDLLDEKNSLDSGASAKIISTRLAVALSLPVAILALFVGI</sequence>
<dbReference type="InterPro" id="IPR012938">
    <property type="entry name" value="Glc/Sorbosone_DH"/>
</dbReference>
<keyword evidence="5" id="KW-1185">Reference proteome</keyword>
<dbReference type="EMBL" id="CAACVS010000378">
    <property type="protein sequence ID" value="VEU41729.1"/>
    <property type="molecule type" value="Genomic_DNA"/>
</dbReference>
<dbReference type="PROSITE" id="PS50093">
    <property type="entry name" value="PKD"/>
    <property type="match status" value="1"/>
</dbReference>
<dbReference type="CDD" id="cd00146">
    <property type="entry name" value="PKD"/>
    <property type="match status" value="1"/>
</dbReference>
<evidence type="ECO:0000313" key="5">
    <source>
        <dbReference type="Proteomes" id="UP000291116"/>
    </source>
</evidence>
<dbReference type="Pfam" id="PF07995">
    <property type="entry name" value="GSDH"/>
    <property type="match status" value="2"/>
</dbReference>
<dbReference type="Pfam" id="PF18911">
    <property type="entry name" value="PKD_4"/>
    <property type="match status" value="1"/>
</dbReference>
<dbReference type="Proteomes" id="UP000291116">
    <property type="component" value="Unassembled WGS sequence"/>
</dbReference>
<dbReference type="InterPro" id="IPR011042">
    <property type="entry name" value="6-blade_b-propeller_TolB-like"/>
</dbReference>
<feature type="signal peptide" evidence="2">
    <location>
        <begin position="1"/>
        <end position="28"/>
    </location>
</feature>
<reference evidence="4 5" key="1">
    <citation type="submission" date="2019-01" db="EMBL/GenBank/DDBJ databases">
        <authorList>
            <person name="Ferrante I. M."/>
        </authorList>
    </citation>
    <scope>NUCLEOTIDE SEQUENCE [LARGE SCALE GENOMIC DNA]</scope>
    <source>
        <strain evidence="4 5">B856</strain>
    </source>
</reference>
<dbReference type="InterPro" id="IPR013783">
    <property type="entry name" value="Ig-like_fold"/>
</dbReference>
<evidence type="ECO:0000256" key="2">
    <source>
        <dbReference type="SAM" id="SignalP"/>
    </source>
</evidence>
<dbReference type="Gene3D" id="2.120.10.30">
    <property type="entry name" value="TolB, C-terminal domain"/>
    <property type="match status" value="1"/>
</dbReference>
<dbReference type="PANTHER" id="PTHR19328:SF13">
    <property type="entry name" value="HIPL1 PROTEIN"/>
    <property type="match status" value="1"/>
</dbReference>